<gene>
    <name evidence="1" type="ORF">K470DRAFT_175859</name>
</gene>
<reference evidence="1" key="1">
    <citation type="journal article" date="2020" name="Stud. Mycol.">
        <title>101 Dothideomycetes genomes: a test case for predicting lifestyles and emergence of pathogens.</title>
        <authorList>
            <person name="Haridas S."/>
            <person name="Albert R."/>
            <person name="Binder M."/>
            <person name="Bloem J."/>
            <person name="Labutti K."/>
            <person name="Salamov A."/>
            <person name="Andreopoulos B."/>
            <person name="Baker S."/>
            <person name="Barry K."/>
            <person name="Bills G."/>
            <person name="Bluhm B."/>
            <person name="Cannon C."/>
            <person name="Castanera R."/>
            <person name="Culley D."/>
            <person name="Daum C."/>
            <person name="Ezra D."/>
            <person name="Gonzalez J."/>
            <person name="Henrissat B."/>
            <person name="Kuo A."/>
            <person name="Liang C."/>
            <person name="Lipzen A."/>
            <person name="Lutzoni F."/>
            <person name="Magnuson J."/>
            <person name="Mondo S."/>
            <person name="Nolan M."/>
            <person name="Ohm R."/>
            <person name="Pangilinan J."/>
            <person name="Park H.-J."/>
            <person name="Ramirez L."/>
            <person name="Alfaro M."/>
            <person name="Sun H."/>
            <person name="Tritt A."/>
            <person name="Yoshinaga Y."/>
            <person name="Zwiers L.-H."/>
            <person name="Turgeon B."/>
            <person name="Goodwin S."/>
            <person name="Spatafora J."/>
            <person name="Crous P."/>
            <person name="Grigoriev I."/>
        </authorList>
    </citation>
    <scope>NUCLEOTIDE SEQUENCE</scope>
    <source>
        <strain evidence="1">CBS 480.64</strain>
    </source>
</reference>
<evidence type="ECO:0000313" key="1">
    <source>
        <dbReference type="EMBL" id="KAF2862601.1"/>
    </source>
</evidence>
<proteinExistence type="predicted"/>
<dbReference type="AlphaFoldDB" id="A0A6A7C517"/>
<dbReference type="Proteomes" id="UP000799421">
    <property type="component" value="Unassembled WGS sequence"/>
</dbReference>
<accession>A0A6A7C517</accession>
<evidence type="ECO:0000313" key="2">
    <source>
        <dbReference type="Proteomes" id="UP000799421"/>
    </source>
</evidence>
<name>A0A6A7C517_9PEZI</name>
<organism evidence="1 2">
    <name type="scientific">Piedraia hortae CBS 480.64</name>
    <dbReference type="NCBI Taxonomy" id="1314780"/>
    <lineage>
        <taxon>Eukaryota</taxon>
        <taxon>Fungi</taxon>
        <taxon>Dikarya</taxon>
        <taxon>Ascomycota</taxon>
        <taxon>Pezizomycotina</taxon>
        <taxon>Dothideomycetes</taxon>
        <taxon>Dothideomycetidae</taxon>
        <taxon>Capnodiales</taxon>
        <taxon>Piedraiaceae</taxon>
        <taxon>Piedraia</taxon>
    </lineage>
</organism>
<keyword evidence="2" id="KW-1185">Reference proteome</keyword>
<sequence length="126" mass="13806">MVFAQSVVPEPFSIGGTEYTYLVDKHRGFSCYFSTQELSAHPRSNSKVPQHSLVAGGSPAPFHIVQDLQPDVSIRLVARSPLPKLSEIPLRYSTEAVCFRVIHAMLIITHEGNANASLPGVCLLNF</sequence>
<protein>
    <submittedName>
        <fullName evidence="1">Uncharacterized protein</fullName>
    </submittedName>
</protein>
<dbReference type="EMBL" id="MU005965">
    <property type="protein sequence ID" value="KAF2862601.1"/>
    <property type="molecule type" value="Genomic_DNA"/>
</dbReference>